<keyword evidence="2" id="KW-1185">Reference proteome</keyword>
<name>A0ACB6FT82_9PLEO</name>
<dbReference type="EMBL" id="PDWZ02000003">
    <property type="protein sequence ID" value="KAB2107652.1"/>
    <property type="molecule type" value="Genomic_DNA"/>
</dbReference>
<proteinExistence type="predicted"/>
<evidence type="ECO:0000313" key="2">
    <source>
        <dbReference type="Proteomes" id="UP000293547"/>
    </source>
</evidence>
<protein>
    <submittedName>
        <fullName evidence="1">Uncharacterized protein</fullName>
    </submittedName>
</protein>
<organism evidence="1 2">
    <name type="scientific">Alternaria gaisen</name>
    <dbReference type="NCBI Taxonomy" id="167740"/>
    <lineage>
        <taxon>Eukaryota</taxon>
        <taxon>Fungi</taxon>
        <taxon>Dikarya</taxon>
        <taxon>Ascomycota</taxon>
        <taxon>Pezizomycotina</taxon>
        <taxon>Dothideomycetes</taxon>
        <taxon>Pleosporomycetidae</taxon>
        <taxon>Pleosporales</taxon>
        <taxon>Pleosporineae</taxon>
        <taxon>Pleosporaceae</taxon>
        <taxon>Alternaria</taxon>
        <taxon>Alternaria sect. Alternaria</taxon>
    </lineage>
</organism>
<dbReference type="Proteomes" id="UP000293547">
    <property type="component" value="Unassembled WGS sequence"/>
</dbReference>
<sequence length="298" mass="33118">MTGSMKDPNADDGRSEIYQRCLCNGRRDTYKDIISGDGKVEKDNVMQCYECLEQAGVDIEDINQPSRQLEWKIHDFCNTETPNLYDLLFSFLVWLRSTNVPVDHDNGLGRVSAILTLSSRFRSTSGMNQATGIVSLPTSVPGGWSPSTRTSGDAIPTQYLQQLPKNWPYTAYGVARKADQTTSFPLTDPSSTGVTTAWLYCKIAWNPRPLFTPALAGNDMYQPALQDWVPSLLDATTSSFAIATSPMLPTLTSTVIPITPLITAPMSFIVGQQRRQGLTMDDIWTEIERVREAIRHAK</sequence>
<reference evidence="1 2" key="1">
    <citation type="journal article" date="2019" name="bioRxiv">
        <title>Genomics, evolutionary history and diagnostics of the Alternaria alternata species group including apple and Asian pear pathotypes.</title>
        <authorList>
            <person name="Armitage A.D."/>
            <person name="Cockerton H.M."/>
            <person name="Sreenivasaprasad S."/>
            <person name="Woodhall J.W."/>
            <person name="Lane C.R."/>
            <person name="Harrison R.J."/>
            <person name="Clarkson J.P."/>
        </authorList>
    </citation>
    <scope>NUCLEOTIDE SEQUENCE [LARGE SCALE GENOMIC DNA]</scope>
    <source>
        <strain evidence="1 2">FERA 650</strain>
    </source>
</reference>
<evidence type="ECO:0000313" key="1">
    <source>
        <dbReference type="EMBL" id="KAB2107652.1"/>
    </source>
</evidence>
<comment type="caution">
    <text evidence="1">The sequence shown here is derived from an EMBL/GenBank/DDBJ whole genome shotgun (WGS) entry which is preliminary data.</text>
</comment>
<accession>A0ACB6FT82</accession>
<gene>
    <name evidence="1" type="ORF">AG0111_0g4314</name>
</gene>